<accession>A0A6S6TL10</accession>
<name>A0A6S6TL10_9BACT</name>
<reference evidence="1" key="1">
    <citation type="submission" date="2020-01" db="EMBL/GenBank/DDBJ databases">
        <authorList>
            <person name="Meier V. D."/>
            <person name="Meier V D."/>
        </authorList>
    </citation>
    <scope>NUCLEOTIDE SEQUENCE</scope>
    <source>
        <strain evidence="1">HLG_WM_MAG_01</strain>
    </source>
</reference>
<sequence>MIPDLREQGLSNLEIRQARIRLHQMNENLTGEINERFGTNITY</sequence>
<protein>
    <submittedName>
        <fullName evidence="1">Uncharacterized protein</fullName>
    </submittedName>
</protein>
<evidence type="ECO:0000313" key="1">
    <source>
        <dbReference type="EMBL" id="CAA6815558.1"/>
    </source>
</evidence>
<gene>
    <name evidence="1" type="ORF">HELGO_WM36965</name>
</gene>
<dbReference type="AlphaFoldDB" id="A0A6S6TL10"/>
<proteinExistence type="predicted"/>
<dbReference type="EMBL" id="CACVAS010000069">
    <property type="protein sequence ID" value="CAA6815558.1"/>
    <property type="molecule type" value="Genomic_DNA"/>
</dbReference>
<organism evidence="1">
    <name type="scientific">uncultured Sulfurovum sp</name>
    <dbReference type="NCBI Taxonomy" id="269237"/>
    <lineage>
        <taxon>Bacteria</taxon>
        <taxon>Pseudomonadati</taxon>
        <taxon>Campylobacterota</taxon>
        <taxon>Epsilonproteobacteria</taxon>
        <taxon>Campylobacterales</taxon>
        <taxon>Sulfurovaceae</taxon>
        <taxon>Sulfurovum</taxon>
        <taxon>environmental samples</taxon>
    </lineage>
</organism>